<dbReference type="GO" id="GO:0030150">
    <property type="term" value="P:protein import into mitochondrial matrix"/>
    <property type="evidence" value="ECO:0007669"/>
    <property type="project" value="TreeGrafter"/>
</dbReference>
<gene>
    <name evidence="12" type="ORF">CBOVIS_LOCUS4728</name>
</gene>
<dbReference type="Gene3D" id="1.25.40.10">
    <property type="entry name" value="Tetratricopeptide repeat domain"/>
    <property type="match status" value="2"/>
</dbReference>
<dbReference type="InterPro" id="IPR019734">
    <property type="entry name" value="TPR_rpt"/>
</dbReference>
<dbReference type="GO" id="GO:0045039">
    <property type="term" value="P:protein insertion into mitochondrial inner membrane"/>
    <property type="evidence" value="ECO:0007669"/>
    <property type="project" value="TreeGrafter"/>
</dbReference>
<comment type="subcellular location">
    <subcellularLocation>
        <location evidence="1">Mitochondrion outer membrane</location>
        <topology evidence="1">Single-pass membrane protein</topology>
    </subcellularLocation>
</comment>
<reference evidence="12 13" key="1">
    <citation type="submission" date="2020-04" db="EMBL/GenBank/DDBJ databases">
        <authorList>
            <person name="Laetsch R D."/>
            <person name="Stevens L."/>
            <person name="Kumar S."/>
            <person name="Blaxter L. M."/>
        </authorList>
    </citation>
    <scope>NUCLEOTIDE SEQUENCE [LARGE SCALE GENOMIC DNA]</scope>
</reference>
<keyword evidence="7" id="KW-0496">Mitochondrion</keyword>
<keyword evidence="8 11" id="KW-0472">Membrane</keyword>
<evidence type="ECO:0000256" key="6">
    <source>
        <dbReference type="ARBA" id="ARBA00022989"/>
    </source>
</evidence>
<dbReference type="SMART" id="SM00028">
    <property type="entry name" value="TPR"/>
    <property type="match status" value="3"/>
</dbReference>
<dbReference type="PROSITE" id="PS50005">
    <property type="entry name" value="TPR"/>
    <property type="match status" value="1"/>
</dbReference>
<evidence type="ECO:0000256" key="5">
    <source>
        <dbReference type="ARBA" id="ARBA00022803"/>
    </source>
</evidence>
<evidence type="ECO:0000256" key="9">
    <source>
        <dbReference type="ARBA" id="ARBA00038030"/>
    </source>
</evidence>
<dbReference type="SUPFAM" id="SSF48452">
    <property type="entry name" value="TPR-like"/>
    <property type="match status" value="1"/>
</dbReference>
<keyword evidence="2 11" id="KW-0812">Transmembrane</keyword>
<keyword evidence="5 10" id="KW-0802">TPR repeat</keyword>
<dbReference type="GO" id="GO:0030943">
    <property type="term" value="F:mitochondrion targeting sequence binding"/>
    <property type="evidence" value="ECO:0007669"/>
    <property type="project" value="TreeGrafter"/>
</dbReference>
<dbReference type="EMBL" id="CADEPM010000003">
    <property type="protein sequence ID" value="CAB3402058.1"/>
    <property type="molecule type" value="Genomic_DNA"/>
</dbReference>
<keyword evidence="4" id="KW-1000">Mitochondrion outer membrane</keyword>
<keyword evidence="6 11" id="KW-1133">Transmembrane helix</keyword>
<evidence type="ECO:0000256" key="7">
    <source>
        <dbReference type="ARBA" id="ARBA00023128"/>
    </source>
</evidence>
<keyword evidence="13" id="KW-1185">Reference proteome</keyword>
<evidence type="ECO:0000256" key="3">
    <source>
        <dbReference type="ARBA" id="ARBA00022737"/>
    </source>
</evidence>
<accession>A0A8S1ELU1</accession>
<comment type="similarity">
    <text evidence="9">Belongs to the Tom70 family.</text>
</comment>
<dbReference type="PANTHER" id="PTHR46208">
    <property type="entry name" value="MITOCHONDRIAL IMPORT RECEPTOR SUBUNIT TOM70"/>
    <property type="match status" value="1"/>
</dbReference>
<proteinExistence type="inferred from homology"/>
<protein>
    <recommendedName>
        <fullName evidence="14">Mitochondrial import receptor subunit TOM70</fullName>
    </recommendedName>
</protein>
<sequence>MSNAASDQTKKILVGAAIATATIGAGYLLYKNLGTTTNLAKELEKLKAEGNEYFKQKNYQKARELFTKGIEIGEAKNSEGNLVAMLYQNRAACREKIGDTAFDILNDCLAALKHDKKYAKAYLRAAKQLHMIGKKQDALTYLLAAFTLDEKLNKSNFAFFDELLDTDNTECVIEPSKEAIKSPAPVSLFRIQQWWDTWDIMDLFKKDLISFTPEVDNDEQQNYRKALDAIKAGRYEAVLELLNSDEIAFFPAAILRAKFLLYSIDRETATKSIAKLVINIASALESIEDEERRRLVQEAFDILRIEACETVGELDKYLEYMAKPSEPTRRFNLNLFAAINVYNGCALDTTATSHQQQMMADTMNTSRYLKAAAEVQSLTTHTKAIELFVKLCSIEDYSEVHKTIRELEELATSQPTHFVLLLMTKVYLMTGNGESARKLLEEAEKINTRCLVAARHLQSADLYLNVSQEERVRKVSECAKKALEVDEFNFSAHILLLLGSNGPEPSIKREHYEEAIEHIKMAAVFAPIRELLMLKKMLPLMNAKKRASELLGVY</sequence>
<name>A0A8S1ELU1_9PELO</name>
<evidence type="ECO:0008006" key="14">
    <source>
        <dbReference type="Google" id="ProtNLM"/>
    </source>
</evidence>
<feature type="transmembrane region" description="Helical" evidence="11">
    <location>
        <begin position="12"/>
        <end position="30"/>
    </location>
</feature>
<evidence type="ECO:0000256" key="1">
    <source>
        <dbReference type="ARBA" id="ARBA00004572"/>
    </source>
</evidence>
<dbReference type="GO" id="GO:0005741">
    <property type="term" value="C:mitochondrial outer membrane"/>
    <property type="evidence" value="ECO:0007669"/>
    <property type="project" value="UniProtKB-SubCell"/>
</dbReference>
<dbReference type="Proteomes" id="UP000494206">
    <property type="component" value="Unassembled WGS sequence"/>
</dbReference>
<evidence type="ECO:0000313" key="13">
    <source>
        <dbReference type="Proteomes" id="UP000494206"/>
    </source>
</evidence>
<keyword evidence="3" id="KW-0677">Repeat</keyword>
<organism evidence="12 13">
    <name type="scientific">Caenorhabditis bovis</name>
    <dbReference type="NCBI Taxonomy" id="2654633"/>
    <lineage>
        <taxon>Eukaryota</taxon>
        <taxon>Metazoa</taxon>
        <taxon>Ecdysozoa</taxon>
        <taxon>Nematoda</taxon>
        <taxon>Chromadorea</taxon>
        <taxon>Rhabditida</taxon>
        <taxon>Rhabditina</taxon>
        <taxon>Rhabditomorpha</taxon>
        <taxon>Rhabditoidea</taxon>
        <taxon>Rhabditidae</taxon>
        <taxon>Peloderinae</taxon>
        <taxon>Caenorhabditis</taxon>
    </lineage>
</organism>
<evidence type="ECO:0000313" key="12">
    <source>
        <dbReference type="EMBL" id="CAB3402058.1"/>
    </source>
</evidence>
<evidence type="ECO:0000256" key="4">
    <source>
        <dbReference type="ARBA" id="ARBA00022787"/>
    </source>
</evidence>
<comment type="caution">
    <text evidence="12">The sequence shown here is derived from an EMBL/GenBank/DDBJ whole genome shotgun (WGS) entry which is preliminary data.</text>
</comment>
<dbReference type="GO" id="GO:0008320">
    <property type="term" value="F:protein transmembrane transporter activity"/>
    <property type="evidence" value="ECO:0007669"/>
    <property type="project" value="TreeGrafter"/>
</dbReference>
<evidence type="ECO:0000256" key="8">
    <source>
        <dbReference type="ARBA" id="ARBA00023136"/>
    </source>
</evidence>
<evidence type="ECO:0000256" key="10">
    <source>
        <dbReference type="PROSITE-ProRule" id="PRU00339"/>
    </source>
</evidence>
<dbReference type="InterPro" id="IPR011990">
    <property type="entry name" value="TPR-like_helical_dom_sf"/>
</dbReference>
<evidence type="ECO:0000256" key="11">
    <source>
        <dbReference type="SAM" id="Phobius"/>
    </source>
</evidence>
<dbReference type="OrthoDB" id="1872379at2759"/>
<evidence type="ECO:0000256" key="2">
    <source>
        <dbReference type="ARBA" id="ARBA00022692"/>
    </source>
</evidence>
<dbReference type="PANTHER" id="PTHR46208:SF1">
    <property type="entry name" value="MITOCHONDRIAL IMPORT RECEPTOR SUBUNIT TOM70"/>
    <property type="match status" value="1"/>
</dbReference>
<dbReference type="AlphaFoldDB" id="A0A8S1ELU1"/>
<feature type="repeat" description="TPR" evidence="10">
    <location>
        <begin position="43"/>
        <end position="76"/>
    </location>
</feature>